<accession>U3AYX4</accession>
<comment type="caution">
    <text evidence="5">The sequence shown here is derived from an EMBL/GenBank/DDBJ whole genome shotgun (WGS) entry which is preliminary data.</text>
</comment>
<keyword evidence="3 4" id="KW-0418">Kinase</keyword>
<dbReference type="Gene3D" id="3.40.50.10350">
    <property type="entry name" value="Glycerate kinase, domain 1"/>
    <property type="match status" value="1"/>
</dbReference>
<gene>
    <name evidence="5" type="primary">garK</name>
    <name evidence="5" type="ORF">VEZ01S_07_01220</name>
</gene>
<dbReference type="InterPro" id="IPR004381">
    <property type="entry name" value="Glycerate_kinase"/>
</dbReference>
<sequence length="380" mass="39903">MKIVIAPDSFKESLSAKAVCECIERGFKVVFPDAEYHHLPLADGGEGTVEALTQGRKARLMRTEVSDPIGKKVWANWALLDNDKTALIEIAAASGLALLAPEDRNPNITSSYGTGELIRTALDQGVTKILLGLGGSATNDAGAGIVQALGGKLLSHTGTELQVGASALTHLAKIDLSQQHPRCSEVEFIVACDVSNPLTGQRGASHVFGRQKGASSEMINALDAAIHHFAQLSIPILGTDHRHTPGFGAAGGTPLGLSLLFDITIKPGIDMILDELNADHIMQDASLMITGEGRMDTQTLQGKTPFGVALRANQKGIPVIAIAGSLGKELDPLYTHFNGLFASVRAPQSLDSALSEAEVNITSSARNVAAMLKLGAVINK</sequence>
<dbReference type="EMBL" id="BATM01000007">
    <property type="protein sequence ID" value="GAD78945.1"/>
    <property type="molecule type" value="Genomic_DNA"/>
</dbReference>
<organism evidence="5 6">
    <name type="scientific">Vibrio ezurae NBRC 102218</name>
    <dbReference type="NCBI Taxonomy" id="1219080"/>
    <lineage>
        <taxon>Bacteria</taxon>
        <taxon>Pseudomonadati</taxon>
        <taxon>Pseudomonadota</taxon>
        <taxon>Gammaproteobacteria</taxon>
        <taxon>Vibrionales</taxon>
        <taxon>Vibrionaceae</taxon>
        <taxon>Vibrio</taxon>
    </lineage>
</organism>
<protein>
    <submittedName>
        <fullName evidence="5">Glycerate kinase GarK</fullName>
    </submittedName>
</protein>
<dbReference type="InterPro" id="IPR018197">
    <property type="entry name" value="Glycerate_kinase_RE-like"/>
</dbReference>
<dbReference type="Proteomes" id="UP000016562">
    <property type="component" value="Unassembled WGS sequence"/>
</dbReference>
<dbReference type="GO" id="GO:0031388">
    <property type="term" value="P:organic acid phosphorylation"/>
    <property type="evidence" value="ECO:0007669"/>
    <property type="project" value="UniProtKB-UniRule"/>
</dbReference>
<comment type="similarity">
    <text evidence="1 4">Belongs to the glycerate kinase type-1 family.</text>
</comment>
<evidence type="ECO:0000256" key="1">
    <source>
        <dbReference type="ARBA" id="ARBA00006284"/>
    </source>
</evidence>
<evidence type="ECO:0000313" key="6">
    <source>
        <dbReference type="Proteomes" id="UP000016562"/>
    </source>
</evidence>
<reference evidence="5 6" key="1">
    <citation type="submission" date="2013-09" db="EMBL/GenBank/DDBJ databases">
        <title>Whole genome shotgun sequence of Vibrio ezurae NBRC 102218.</title>
        <authorList>
            <person name="Yoshida I."/>
            <person name="Hosoyama A."/>
            <person name="Numata M."/>
            <person name="Hashimoto M."/>
            <person name="Hosoyama Y."/>
            <person name="Tsuchikane K."/>
            <person name="Noguchi M."/>
            <person name="Hirakata S."/>
            <person name="Ichikawa N."/>
            <person name="Ohji S."/>
            <person name="Yamazoe A."/>
            <person name="Fujita N."/>
        </authorList>
    </citation>
    <scope>NUCLEOTIDE SEQUENCE [LARGE SCALE GENOMIC DNA]</scope>
    <source>
        <strain evidence="5 6">NBRC 102218</strain>
    </source>
</reference>
<proteinExistence type="inferred from homology"/>
<dbReference type="OrthoDB" id="9774290at2"/>
<evidence type="ECO:0000256" key="2">
    <source>
        <dbReference type="ARBA" id="ARBA00022679"/>
    </source>
</evidence>
<dbReference type="Gene3D" id="3.90.1510.10">
    <property type="entry name" value="Glycerate kinase, domain 2"/>
    <property type="match status" value="1"/>
</dbReference>
<dbReference type="eggNOG" id="COG1929">
    <property type="taxonomic scope" value="Bacteria"/>
</dbReference>
<dbReference type="NCBIfam" id="TIGR00045">
    <property type="entry name" value="glycerate kinase"/>
    <property type="match status" value="1"/>
</dbReference>
<keyword evidence="2 4" id="KW-0808">Transferase</keyword>
<dbReference type="PANTHER" id="PTHR21599:SF0">
    <property type="entry name" value="GLYCERATE KINASE"/>
    <property type="match status" value="1"/>
</dbReference>
<dbReference type="PANTHER" id="PTHR21599">
    <property type="entry name" value="GLYCERATE KINASE"/>
    <property type="match status" value="1"/>
</dbReference>
<dbReference type="GO" id="GO:0008887">
    <property type="term" value="F:glycerate kinase activity"/>
    <property type="evidence" value="ECO:0007669"/>
    <property type="project" value="UniProtKB-UniRule"/>
</dbReference>
<dbReference type="PIRSF" id="PIRSF006078">
    <property type="entry name" value="GlxK"/>
    <property type="match status" value="1"/>
</dbReference>
<evidence type="ECO:0000313" key="5">
    <source>
        <dbReference type="EMBL" id="GAD78945.1"/>
    </source>
</evidence>
<dbReference type="InterPro" id="IPR036129">
    <property type="entry name" value="Glycerate_kinase_sf"/>
</dbReference>
<dbReference type="STRING" id="1219080.VEZ01S_07_01220"/>
<dbReference type="SUPFAM" id="SSF110738">
    <property type="entry name" value="Glycerate kinase I"/>
    <property type="match status" value="1"/>
</dbReference>
<name>U3AYX4_9VIBR</name>
<dbReference type="RefSeq" id="WP_021712656.1">
    <property type="nucleotide sequence ID" value="NZ_BATM01000007.1"/>
</dbReference>
<dbReference type="Pfam" id="PF02595">
    <property type="entry name" value="Gly_kinase"/>
    <property type="match status" value="1"/>
</dbReference>
<dbReference type="AlphaFoldDB" id="U3AYX4"/>
<dbReference type="InterPro" id="IPR018193">
    <property type="entry name" value="Glyc_kinase_flavodox-like_fold"/>
</dbReference>
<evidence type="ECO:0000256" key="4">
    <source>
        <dbReference type="PIRNR" id="PIRNR006078"/>
    </source>
</evidence>
<keyword evidence="6" id="KW-1185">Reference proteome</keyword>
<evidence type="ECO:0000256" key="3">
    <source>
        <dbReference type="ARBA" id="ARBA00022777"/>
    </source>
</evidence>